<organism evidence="1 2">
    <name type="scientific">Ulvibacter antarcticus</name>
    <dbReference type="NCBI Taxonomy" id="442714"/>
    <lineage>
        <taxon>Bacteria</taxon>
        <taxon>Pseudomonadati</taxon>
        <taxon>Bacteroidota</taxon>
        <taxon>Flavobacteriia</taxon>
        <taxon>Flavobacteriales</taxon>
        <taxon>Flavobacteriaceae</taxon>
        <taxon>Ulvibacter</taxon>
    </lineage>
</organism>
<reference evidence="1 2" key="1">
    <citation type="submission" date="2018-10" db="EMBL/GenBank/DDBJ databases">
        <title>Genomic Encyclopedia of Archaeal and Bacterial Type Strains, Phase II (KMG-II): from individual species to whole genera.</title>
        <authorList>
            <person name="Goeker M."/>
        </authorList>
    </citation>
    <scope>NUCLEOTIDE SEQUENCE [LARGE SCALE GENOMIC DNA]</scope>
    <source>
        <strain evidence="1 2">DSM 23424</strain>
    </source>
</reference>
<sequence>MTHTYRIEDTSHHGCRPYIKKSLAVVQTQRHHEDSIFGIITSFFIKIFTKEVNKNVGKTDCYSSNLHDKNLK</sequence>
<proteinExistence type="predicted"/>
<evidence type="ECO:0000313" key="1">
    <source>
        <dbReference type="EMBL" id="RMA66510.1"/>
    </source>
</evidence>
<dbReference type="AlphaFoldDB" id="A0A3L9Z2Y2"/>
<gene>
    <name evidence="1" type="ORF">BXY75_0936</name>
</gene>
<keyword evidence="2" id="KW-1185">Reference proteome</keyword>
<accession>A0A3L9Z2Y2</accession>
<dbReference type="Proteomes" id="UP000271339">
    <property type="component" value="Unassembled WGS sequence"/>
</dbReference>
<name>A0A3L9Z2Y2_9FLAO</name>
<evidence type="ECO:0000313" key="2">
    <source>
        <dbReference type="Proteomes" id="UP000271339"/>
    </source>
</evidence>
<comment type="caution">
    <text evidence="1">The sequence shown here is derived from an EMBL/GenBank/DDBJ whole genome shotgun (WGS) entry which is preliminary data.</text>
</comment>
<protein>
    <submittedName>
        <fullName evidence="1">Uncharacterized protein</fullName>
    </submittedName>
</protein>
<dbReference type="EMBL" id="REFC01000011">
    <property type="protein sequence ID" value="RMA66510.1"/>
    <property type="molecule type" value="Genomic_DNA"/>
</dbReference>